<dbReference type="InterPro" id="IPR036397">
    <property type="entry name" value="RNaseH_sf"/>
</dbReference>
<evidence type="ECO:0000313" key="2">
    <source>
        <dbReference type="Proteomes" id="UP000008237"/>
    </source>
</evidence>
<protein>
    <recommendedName>
        <fullName evidence="3">Histone-lysine N-methyltransferase SETMAR</fullName>
    </recommendedName>
</protein>
<gene>
    <name evidence="1" type="ORF">EAI_03157</name>
</gene>
<accession>E2B2M0</accession>
<feature type="non-terminal residue" evidence="1">
    <location>
        <position position="1"/>
    </location>
</feature>
<sequence length="33" mass="3669">QLLHDNASSHCSSIVTDSLTKNQMLLLQHPSYS</sequence>
<reference evidence="1 2" key="1">
    <citation type="journal article" date="2010" name="Science">
        <title>Genomic comparison of the ants Camponotus floridanus and Harpegnathos saltator.</title>
        <authorList>
            <person name="Bonasio R."/>
            <person name="Zhang G."/>
            <person name="Ye C."/>
            <person name="Mutti N.S."/>
            <person name="Fang X."/>
            <person name="Qin N."/>
            <person name="Donahue G."/>
            <person name="Yang P."/>
            <person name="Li Q."/>
            <person name="Li C."/>
            <person name="Zhang P."/>
            <person name="Huang Z."/>
            <person name="Berger S.L."/>
            <person name="Reinberg D."/>
            <person name="Wang J."/>
            <person name="Liebig J."/>
        </authorList>
    </citation>
    <scope>NUCLEOTIDE SEQUENCE [LARGE SCALE GENOMIC DNA]</scope>
    <source>
        <strain evidence="1 2">R22 G/1</strain>
    </source>
</reference>
<dbReference type="GO" id="GO:0003676">
    <property type="term" value="F:nucleic acid binding"/>
    <property type="evidence" value="ECO:0007669"/>
    <property type="project" value="InterPro"/>
</dbReference>
<name>E2B2M0_HARSA</name>
<organism evidence="2">
    <name type="scientific">Harpegnathos saltator</name>
    <name type="common">Jerdon's jumping ant</name>
    <dbReference type="NCBI Taxonomy" id="610380"/>
    <lineage>
        <taxon>Eukaryota</taxon>
        <taxon>Metazoa</taxon>
        <taxon>Ecdysozoa</taxon>
        <taxon>Arthropoda</taxon>
        <taxon>Hexapoda</taxon>
        <taxon>Insecta</taxon>
        <taxon>Pterygota</taxon>
        <taxon>Neoptera</taxon>
        <taxon>Endopterygota</taxon>
        <taxon>Hymenoptera</taxon>
        <taxon>Apocrita</taxon>
        <taxon>Aculeata</taxon>
        <taxon>Formicoidea</taxon>
        <taxon>Formicidae</taxon>
        <taxon>Ponerinae</taxon>
        <taxon>Ponerini</taxon>
        <taxon>Harpegnathos</taxon>
    </lineage>
</organism>
<dbReference type="AlphaFoldDB" id="E2B2M0"/>
<evidence type="ECO:0000313" key="1">
    <source>
        <dbReference type="EMBL" id="EFN90060.1"/>
    </source>
</evidence>
<proteinExistence type="predicted"/>
<feature type="non-terminal residue" evidence="1">
    <location>
        <position position="33"/>
    </location>
</feature>
<dbReference type="Gene3D" id="3.30.420.10">
    <property type="entry name" value="Ribonuclease H-like superfamily/Ribonuclease H"/>
    <property type="match status" value="1"/>
</dbReference>
<dbReference type="Proteomes" id="UP000008237">
    <property type="component" value="Unassembled WGS sequence"/>
</dbReference>
<keyword evidence="2" id="KW-1185">Reference proteome</keyword>
<dbReference type="EMBL" id="GL445188">
    <property type="protein sequence ID" value="EFN90060.1"/>
    <property type="molecule type" value="Genomic_DNA"/>
</dbReference>
<dbReference type="InParanoid" id="E2B2M0"/>
<evidence type="ECO:0008006" key="3">
    <source>
        <dbReference type="Google" id="ProtNLM"/>
    </source>
</evidence>